<dbReference type="AlphaFoldDB" id="A0A151RXQ4"/>
<sequence>MCGAIDTTPVHLFSCPNPNTYRCRYDFPSLLLQVISDHKKIFWDVCVKAPDTTNDA</sequence>
<accession>A0A151RXQ4</accession>
<proteinExistence type="predicted"/>
<dbReference type="Gramene" id="C.cajan_34911.t">
    <property type="protein sequence ID" value="C.cajan_34911.t.cds1"/>
    <property type="gene ID" value="C.cajan_34911"/>
</dbReference>
<dbReference type="EMBL" id="KQ483531">
    <property type="protein sequence ID" value="KYP47330.1"/>
    <property type="molecule type" value="Genomic_DNA"/>
</dbReference>
<keyword evidence="2" id="KW-1185">Reference proteome</keyword>
<name>A0A151RXQ4_CAJCA</name>
<organism evidence="1 2">
    <name type="scientific">Cajanus cajan</name>
    <name type="common">Pigeon pea</name>
    <name type="synonym">Cajanus indicus</name>
    <dbReference type="NCBI Taxonomy" id="3821"/>
    <lineage>
        <taxon>Eukaryota</taxon>
        <taxon>Viridiplantae</taxon>
        <taxon>Streptophyta</taxon>
        <taxon>Embryophyta</taxon>
        <taxon>Tracheophyta</taxon>
        <taxon>Spermatophyta</taxon>
        <taxon>Magnoliopsida</taxon>
        <taxon>eudicotyledons</taxon>
        <taxon>Gunneridae</taxon>
        <taxon>Pentapetalae</taxon>
        <taxon>rosids</taxon>
        <taxon>fabids</taxon>
        <taxon>Fabales</taxon>
        <taxon>Fabaceae</taxon>
        <taxon>Papilionoideae</taxon>
        <taxon>50 kb inversion clade</taxon>
        <taxon>NPAAA clade</taxon>
        <taxon>indigoferoid/millettioid clade</taxon>
        <taxon>Phaseoleae</taxon>
        <taxon>Cajanus</taxon>
    </lineage>
</organism>
<dbReference type="Proteomes" id="UP000075243">
    <property type="component" value="Unassembled WGS sequence"/>
</dbReference>
<evidence type="ECO:0000313" key="1">
    <source>
        <dbReference type="EMBL" id="KYP47330.1"/>
    </source>
</evidence>
<reference evidence="1" key="1">
    <citation type="journal article" date="2012" name="Nat. Biotechnol.">
        <title>Draft genome sequence of pigeonpea (Cajanus cajan), an orphan legume crop of resource-poor farmers.</title>
        <authorList>
            <person name="Varshney R.K."/>
            <person name="Chen W."/>
            <person name="Li Y."/>
            <person name="Bharti A.K."/>
            <person name="Saxena R.K."/>
            <person name="Schlueter J.A."/>
            <person name="Donoghue M.T."/>
            <person name="Azam S."/>
            <person name="Fan G."/>
            <person name="Whaley A.M."/>
            <person name="Farmer A.D."/>
            <person name="Sheridan J."/>
            <person name="Iwata A."/>
            <person name="Tuteja R."/>
            <person name="Penmetsa R.V."/>
            <person name="Wu W."/>
            <person name="Upadhyaya H.D."/>
            <person name="Yang S.P."/>
            <person name="Shah T."/>
            <person name="Saxena K.B."/>
            <person name="Michael T."/>
            <person name="McCombie W.R."/>
            <person name="Yang B."/>
            <person name="Zhang G."/>
            <person name="Yang H."/>
            <person name="Wang J."/>
            <person name="Spillane C."/>
            <person name="Cook D.R."/>
            <person name="May G.D."/>
            <person name="Xu X."/>
            <person name="Jackson S.A."/>
        </authorList>
    </citation>
    <scope>NUCLEOTIDE SEQUENCE [LARGE SCALE GENOMIC DNA]</scope>
</reference>
<evidence type="ECO:0000313" key="2">
    <source>
        <dbReference type="Proteomes" id="UP000075243"/>
    </source>
</evidence>
<gene>
    <name evidence="1" type="ORF">KK1_031060</name>
</gene>
<protein>
    <submittedName>
        <fullName evidence="1">Uncharacterized protein</fullName>
    </submittedName>
</protein>